<organism evidence="1 2">
    <name type="scientific">Devosia nanyangense</name>
    <dbReference type="NCBI Taxonomy" id="1228055"/>
    <lineage>
        <taxon>Bacteria</taxon>
        <taxon>Pseudomonadati</taxon>
        <taxon>Pseudomonadota</taxon>
        <taxon>Alphaproteobacteria</taxon>
        <taxon>Hyphomicrobiales</taxon>
        <taxon>Devosiaceae</taxon>
        <taxon>Devosia</taxon>
    </lineage>
</organism>
<dbReference type="InterPro" id="IPR044855">
    <property type="entry name" value="CoA-Trfase_III_dom3_sf"/>
</dbReference>
<dbReference type="EMBL" id="JACRAF010000018">
    <property type="protein sequence ID" value="MBI4921338.1"/>
    <property type="molecule type" value="Genomic_DNA"/>
</dbReference>
<gene>
    <name evidence="1" type="ORF">HY834_06275</name>
</gene>
<dbReference type="PANTHER" id="PTHR48228:SF5">
    <property type="entry name" value="ALPHA-METHYLACYL-COA RACEMASE"/>
    <property type="match status" value="1"/>
</dbReference>
<protein>
    <submittedName>
        <fullName evidence="1">CoA transferase</fullName>
    </submittedName>
</protein>
<evidence type="ECO:0000313" key="2">
    <source>
        <dbReference type="Proteomes" id="UP000782610"/>
    </source>
</evidence>
<dbReference type="InterPro" id="IPR023606">
    <property type="entry name" value="CoA-Trfase_III_dom_1_sf"/>
</dbReference>
<dbReference type="Gene3D" id="3.30.1540.10">
    <property type="entry name" value="formyl-coa transferase, domain 3"/>
    <property type="match status" value="1"/>
</dbReference>
<evidence type="ECO:0000313" key="1">
    <source>
        <dbReference type="EMBL" id="MBI4921338.1"/>
    </source>
</evidence>
<dbReference type="SUPFAM" id="SSF89796">
    <property type="entry name" value="CoA-transferase family III (CaiB/BaiF)"/>
    <property type="match status" value="1"/>
</dbReference>
<dbReference type="InterPro" id="IPR050509">
    <property type="entry name" value="CoA-transferase_III"/>
</dbReference>
<comment type="caution">
    <text evidence="1">The sequence shown here is derived from an EMBL/GenBank/DDBJ whole genome shotgun (WGS) entry which is preliminary data.</text>
</comment>
<dbReference type="Pfam" id="PF02515">
    <property type="entry name" value="CoA_transf_3"/>
    <property type="match status" value="1"/>
</dbReference>
<name>A0A933NY55_9HYPH</name>
<dbReference type="Gene3D" id="3.40.50.10540">
    <property type="entry name" value="Crotonobetainyl-coa:carnitine coa-transferase, domain 1"/>
    <property type="match status" value="1"/>
</dbReference>
<keyword evidence="1" id="KW-0808">Transferase</keyword>
<dbReference type="Proteomes" id="UP000782610">
    <property type="component" value="Unassembled WGS sequence"/>
</dbReference>
<reference evidence="1" key="1">
    <citation type="submission" date="2020-07" db="EMBL/GenBank/DDBJ databases">
        <title>Huge and variable diversity of episymbiotic CPR bacteria and DPANN archaea in groundwater ecosystems.</title>
        <authorList>
            <person name="He C.Y."/>
            <person name="Keren R."/>
            <person name="Whittaker M."/>
            <person name="Farag I.F."/>
            <person name="Doudna J."/>
            <person name="Cate J.H.D."/>
            <person name="Banfield J.F."/>
        </authorList>
    </citation>
    <scope>NUCLEOTIDE SEQUENCE</scope>
    <source>
        <strain evidence="1">NC_groundwater_1586_Pr3_B-0.1um_66_15</strain>
    </source>
</reference>
<dbReference type="AlphaFoldDB" id="A0A933NY55"/>
<dbReference type="InterPro" id="IPR003673">
    <property type="entry name" value="CoA-Trfase_fam_III"/>
</dbReference>
<accession>A0A933NY55</accession>
<dbReference type="GO" id="GO:0016740">
    <property type="term" value="F:transferase activity"/>
    <property type="evidence" value="ECO:0007669"/>
    <property type="project" value="UniProtKB-KW"/>
</dbReference>
<sequence length="404" mass="42294">MSRGILDGLRVIEGSAFVAAPLGGMTLAQLGADVIRFDQIGGGLDQGRWPLAPSGESLFWAGLNKGKRSIQIDLRAPEGQRLVARLATAPGPGAGIFLTNLPARDLLTYEALRECRADVIMMQLTGNPDGSSEVDYTVNAAMGFPVITGPRGSRAPVNSVLPAWDIAMGEMAAIGILAAERHRTCSGAGSLVRLALSDVALAMAGALGRLAQAQLGEEVVPDGNYLYGAFGLDFATHDGRRVMVVALTHRQWTALKTATGLDAATLAQATDADLETEGGRYAARDAIATVLAPWFAARDLAEVHTLLDAGGVSWGPYQSFGQLLAEDPRASLGNPMFASIAHPGIGETLTASSPLDFSAIQRLPPRPPPRLGEHTDEILTELGLTSGEIGKLHDRGVVAGPGRK</sequence>
<dbReference type="PANTHER" id="PTHR48228">
    <property type="entry name" value="SUCCINYL-COA--D-CITRAMALATE COA-TRANSFERASE"/>
    <property type="match status" value="1"/>
</dbReference>
<proteinExistence type="predicted"/>